<dbReference type="RefSeq" id="WP_092159299.1">
    <property type="nucleotide sequence ID" value="NZ_FNGA01000002.1"/>
</dbReference>
<accession>A0A1G9EQF3</accession>
<feature type="domain" description="Phosphoadenosine phosphosulphate reductase" evidence="1">
    <location>
        <begin position="10"/>
        <end position="128"/>
    </location>
</feature>
<dbReference type="Proteomes" id="UP000199053">
    <property type="component" value="Unassembled WGS sequence"/>
</dbReference>
<dbReference type="InterPro" id="IPR002500">
    <property type="entry name" value="PAPS_reduct_dom"/>
</dbReference>
<dbReference type="SUPFAM" id="SSF52402">
    <property type="entry name" value="Adenine nucleotide alpha hydrolases-like"/>
    <property type="match status" value="1"/>
</dbReference>
<sequence length="270" mass="31336">MTSEKAVRHILGISGGKDSAALAIYLKEKGINPNIEYFFLDTGVELPEVYTFIDKMEAYLDAEIIKLGSENSFEDHLKMQVKMFQHENFLPSPIARWCTKVMKIQPLEKFMGNDNVVSYIGIRADEKRIGYVAKQGSNVTPVYPFKEDGIVRDDVFRILRETVGIPEYYKWRSRSGCYFCFFQRRDEWIGLHEHHPGLFKQAMAFEKIDPETGKKYTWVEGETLKELLARKDEILAKKPEHNPNISWQEAIIEDIDNDEYDDQACMICSL</sequence>
<dbReference type="GO" id="GO:0003824">
    <property type="term" value="F:catalytic activity"/>
    <property type="evidence" value="ECO:0007669"/>
    <property type="project" value="InterPro"/>
</dbReference>
<dbReference type="PANTHER" id="PTHR43196:SF2">
    <property type="entry name" value="PHOSPHOADENOSINE PHOSPHOSULFATE REDUCTASE"/>
    <property type="match status" value="1"/>
</dbReference>
<reference evidence="3" key="1">
    <citation type="submission" date="2016-10" db="EMBL/GenBank/DDBJ databases">
        <authorList>
            <person name="Varghese N."/>
            <person name="Submissions S."/>
        </authorList>
    </citation>
    <scope>NUCLEOTIDE SEQUENCE [LARGE SCALE GENOMIC DNA]</scope>
    <source>
        <strain evidence="3">DSM 16995</strain>
    </source>
</reference>
<dbReference type="STRING" id="246191.SAMN05660337_1224"/>
<proteinExistence type="predicted"/>
<dbReference type="InterPro" id="IPR014729">
    <property type="entry name" value="Rossmann-like_a/b/a_fold"/>
</dbReference>
<evidence type="ECO:0000313" key="2">
    <source>
        <dbReference type="EMBL" id="SDK78412.1"/>
    </source>
</evidence>
<dbReference type="Gene3D" id="3.40.50.620">
    <property type="entry name" value="HUPs"/>
    <property type="match status" value="1"/>
</dbReference>
<dbReference type="Pfam" id="PF01507">
    <property type="entry name" value="PAPS_reduct"/>
    <property type="match status" value="1"/>
</dbReference>
<name>A0A1G9EQF3_9BACT</name>
<protein>
    <submittedName>
        <fullName evidence="2">Phosphoadenosine phosphosulfate reductase family protein</fullName>
    </submittedName>
</protein>
<gene>
    <name evidence="2" type="ORF">SAMN05660337_1224</name>
</gene>
<dbReference type="OrthoDB" id="9774475at2"/>
<dbReference type="EMBL" id="FNGA01000002">
    <property type="protein sequence ID" value="SDK78412.1"/>
    <property type="molecule type" value="Genomic_DNA"/>
</dbReference>
<dbReference type="PANTHER" id="PTHR43196">
    <property type="entry name" value="SULFATE ADENYLYLTRANSFERASE SUBUNIT 2"/>
    <property type="match status" value="1"/>
</dbReference>
<evidence type="ECO:0000313" key="3">
    <source>
        <dbReference type="Proteomes" id="UP000199053"/>
    </source>
</evidence>
<dbReference type="AlphaFoldDB" id="A0A1G9EQF3"/>
<dbReference type="InterPro" id="IPR050128">
    <property type="entry name" value="Sulfate_adenylyltrnsfr_sub2"/>
</dbReference>
<evidence type="ECO:0000259" key="1">
    <source>
        <dbReference type="Pfam" id="PF01507"/>
    </source>
</evidence>
<organism evidence="2 3">
    <name type="scientific">Maridesulfovibrio ferrireducens</name>
    <dbReference type="NCBI Taxonomy" id="246191"/>
    <lineage>
        <taxon>Bacteria</taxon>
        <taxon>Pseudomonadati</taxon>
        <taxon>Thermodesulfobacteriota</taxon>
        <taxon>Desulfovibrionia</taxon>
        <taxon>Desulfovibrionales</taxon>
        <taxon>Desulfovibrionaceae</taxon>
        <taxon>Maridesulfovibrio</taxon>
    </lineage>
</organism>
<keyword evidence="3" id="KW-1185">Reference proteome</keyword>